<accession>A0AAV2YBZ4</accession>
<dbReference type="InterPro" id="IPR015943">
    <property type="entry name" value="WD40/YVTN_repeat-like_dom_sf"/>
</dbReference>
<comment type="caution">
    <text evidence="2">The sequence shown here is derived from an EMBL/GenBank/DDBJ whole genome shotgun (WGS) entry which is preliminary data.</text>
</comment>
<keyword evidence="3" id="KW-1185">Reference proteome</keyword>
<proteinExistence type="predicted"/>
<feature type="region of interest" description="Disordered" evidence="1">
    <location>
        <begin position="599"/>
        <end position="623"/>
    </location>
</feature>
<dbReference type="PANTHER" id="PTHR10241:SF25">
    <property type="entry name" value="TOMOSYN, ISOFORM C"/>
    <property type="match status" value="1"/>
</dbReference>
<name>A0AAV2YBZ4_9STRA</name>
<sequence length="1130" mass="123077">MGNKSARAVTAQEKALAHILARQTALTPELFALTSVGHHGVPSNAKVMAYCGLQGMLAVGTASGAVKLYGKDGLEVLLEAPKKRASSSLTIGVVFLKFTASQRLVVSYSDSSIRVFDLSLNGALHAQIPDTWTTSVVTCVETIEFFKFPYILVATDDGDVHVFHEDTGRASTYVISPRDVGITSTEATKHMQYAIAVKANPRDANQVLLAYETSSSVFLWDFAKKKVIREFSVVFKQRLSVSREEDWFNSVQSISWHSSGKRFVAGYKSGGIGILRSDKSNGNYHEFAPREDEVGPVSQIHWLCAPPVSRYSTLPGAILFCGGRSQSESNKLTIICPPQDIGSEDALNELTKSELLTWPVSSFGSLNNAEVSCFTVADSQVDYCSKIAPFSVVILSGNPLDGCQPQISVQCLPGFVRFREGNKEEWEWDFSHLPDPCAIPPNLQASPMKAMSVVNVVGSDGKLQRDLASLAKTGKDDPVVRLVVNGDFEWPLNGGSIVEPMLKGFLPTSAVEEGMQPIIHRESILLSGHENGTVLFWELLPPAEHASKGQMNLLYVLDAASQMDPIPACKAITCMEFCHLSRTLLIGFSGGEVAVFKQSDGHSQPAEANPQCEQEGDAPAEGSSITVKQEEGDGFRMVFCMHTHTSEITKICLSDSIGYAAIADSGGVVSLLHIPTESSKLVIFDVTSDEPNTVESLLLSELVQVIDLAPNPTGSGYTDLSAPAKTPPRDQQESRSSGSFTTQQLAIVPVLFAGRGNGQLEMYHVETGAKMGESLLDIRKASGVSSVVMVNSDGECVSISMKDKSEAVSPEDVKLGDDVDVDRQRFLLCTCGRSIQLIQAVIPKASDMALGSSEMVAQPLACVELRSTILVTAMMRVPIEDRIETCLAVFDQSNHLYIITMMTLEVVYQVECANLGNSMDGIQVHISCCGELIVANTFGEVERYSLFSEHTAKENALLHGKCVKTKLHQFERQYPFDKVPLPSPKKKTIVDAGKMFKKLVTGVKDNVNLDKVFHFSVEEQERKLLMGDRSSSAAAATTEKATGAKAVEGGIQGTKDVLMQTAQVCTTDGNYAISCCFIHLSELEQQLNERGDKLRDLALKTEQMKNTSEDFYNTMKAFNDKNANKKWYEF</sequence>
<feature type="region of interest" description="Disordered" evidence="1">
    <location>
        <begin position="714"/>
        <end position="740"/>
    </location>
</feature>
<evidence type="ECO:0008006" key="4">
    <source>
        <dbReference type="Google" id="ProtNLM"/>
    </source>
</evidence>
<evidence type="ECO:0000313" key="2">
    <source>
        <dbReference type="EMBL" id="DAZ93007.1"/>
    </source>
</evidence>
<dbReference type="GO" id="GO:0005886">
    <property type="term" value="C:plasma membrane"/>
    <property type="evidence" value="ECO:0007669"/>
    <property type="project" value="TreeGrafter"/>
</dbReference>
<dbReference type="Proteomes" id="UP001146120">
    <property type="component" value="Unassembled WGS sequence"/>
</dbReference>
<dbReference type="GO" id="GO:0006893">
    <property type="term" value="P:Golgi to plasma membrane transport"/>
    <property type="evidence" value="ECO:0007669"/>
    <property type="project" value="TreeGrafter"/>
</dbReference>
<dbReference type="GO" id="GO:0045159">
    <property type="term" value="F:myosin II binding"/>
    <property type="evidence" value="ECO:0007669"/>
    <property type="project" value="TreeGrafter"/>
</dbReference>
<dbReference type="AlphaFoldDB" id="A0AAV2YBZ4"/>
<dbReference type="CDD" id="cd15873">
    <property type="entry name" value="R-SNARE_STXBP5_6"/>
    <property type="match status" value="1"/>
</dbReference>
<dbReference type="GO" id="GO:0006887">
    <property type="term" value="P:exocytosis"/>
    <property type="evidence" value="ECO:0007669"/>
    <property type="project" value="TreeGrafter"/>
</dbReference>
<organism evidence="2 3">
    <name type="scientific">Lagenidium giganteum</name>
    <dbReference type="NCBI Taxonomy" id="4803"/>
    <lineage>
        <taxon>Eukaryota</taxon>
        <taxon>Sar</taxon>
        <taxon>Stramenopiles</taxon>
        <taxon>Oomycota</taxon>
        <taxon>Peronosporomycetes</taxon>
        <taxon>Pythiales</taxon>
        <taxon>Pythiaceae</taxon>
    </lineage>
</organism>
<dbReference type="GO" id="GO:0005737">
    <property type="term" value="C:cytoplasm"/>
    <property type="evidence" value="ECO:0007669"/>
    <property type="project" value="TreeGrafter"/>
</dbReference>
<gene>
    <name evidence="2" type="ORF">N0F65_006576</name>
</gene>
<evidence type="ECO:0000313" key="3">
    <source>
        <dbReference type="Proteomes" id="UP001146120"/>
    </source>
</evidence>
<evidence type="ECO:0000256" key="1">
    <source>
        <dbReference type="SAM" id="MobiDB-lite"/>
    </source>
</evidence>
<dbReference type="Gene3D" id="2.130.10.10">
    <property type="entry name" value="YVTN repeat-like/Quinoprotein amine dehydrogenase"/>
    <property type="match status" value="2"/>
</dbReference>
<dbReference type="GO" id="GO:0019905">
    <property type="term" value="F:syntaxin binding"/>
    <property type="evidence" value="ECO:0007669"/>
    <property type="project" value="TreeGrafter"/>
</dbReference>
<protein>
    <recommendedName>
        <fullName evidence="4">V-SNARE coiled-coil homology domain-containing protein</fullName>
    </recommendedName>
</protein>
<dbReference type="Gene3D" id="1.20.5.110">
    <property type="match status" value="1"/>
</dbReference>
<dbReference type="GO" id="GO:0005096">
    <property type="term" value="F:GTPase activator activity"/>
    <property type="evidence" value="ECO:0007669"/>
    <property type="project" value="TreeGrafter"/>
</dbReference>
<reference evidence="2" key="2">
    <citation type="journal article" date="2023" name="Microbiol Resour">
        <title>Decontamination and Annotation of the Draft Genome Sequence of the Oomycete Lagenidium giganteum ARSEF 373.</title>
        <authorList>
            <person name="Morgan W.R."/>
            <person name="Tartar A."/>
        </authorList>
    </citation>
    <scope>NUCLEOTIDE SEQUENCE</scope>
    <source>
        <strain evidence="2">ARSEF 373</strain>
    </source>
</reference>
<reference evidence="2" key="1">
    <citation type="submission" date="2022-11" db="EMBL/GenBank/DDBJ databases">
        <authorList>
            <person name="Morgan W.R."/>
            <person name="Tartar A."/>
        </authorList>
    </citation>
    <scope>NUCLEOTIDE SEQUENCE</scope>
    <source>
        <strain evidence="2">ARSEF 373</strain>
    </source>
</reference>
<dbReference type="SUPFAM" id="SSF50978">
    <property type="entry name" value="WD40 repeat-like"/>
    <property type="match status" value="2"/>
</dbReference>
<dbReference type="InterPro" id="IPR036322">
    <property type="entry name" value="WD40_repeat_dom_sf"/>
</dbReference>
<dbReference type="PANTHER" id="PTHR10241">
    <property type="entry name" value="LETHAL 2 GIANT LARVAE PROTEIN"/>
    <property type="match status" value="1"/>
</dbReference>
<dbReference type="EMBL" id="DAKRPA010000355">
    <property type="protein sequence ID" value="DAZ93007.1"/>
    <property type="molecule type" value="Genomic_DNA"/>
</dbReference>